<dbReference type="SUPFAM" id="SSF69572">
    <property type="entry name" value="Activating enzymes of the ubiquitin-like proteins"/>
    <property type="match status" value="1"/>
</dbReference>
<dbReference type="RefSeq" id="WP_153714503.1">
    <property type="nucleotide sequence ID" value="NZ_CP045871.1"/>
</dbReference>
<organism evidence="2 3">
    <name type="scientific">Litorivicinus lipolyticus</name>
    <dbReference type="NCBI Taxonomy" id="418701"/>
    <lineage>
        <taxon>Bacteria</taxon>
        <taxon>Pseudomonadati</taxon>
        <taxon>Pseudomonadota</taxon>
        <taxon>Gammaproteobacteria</taxon>
        <taxon>Oceanospirillales</taxon>
        <taxon>Litorivicinaceae</taxon>
        <taxon>Litorivicinus</taxon>
    </lineage>
</organism>
<dbReference type="InterPro" id="IPR000594">
    <property type="entry name" value="ThiF_NAD_FAD-bd"/>
</dbReference>
<evidence type="ECO:0000313" key="3">
    <source>
        <dbReference type="Proteomes" id="UP000388235"/>
    </source>
</evidence>
<dbReference type="InterPro" id="IPR035985">
    <property type="entry name" value="Ubiquitin-activating_enz"/>
</dbReference>
<name>A0A5Q2QGN8_9GAMM</name>
<evidence type="ECO:0000313" key="2">
    <source>
        <dbReference type="EMBL" id="QGG81000.1"/>
    </source>
</evidence>
<dbReference type="Proteomes" id="UP000388235">
    <property type="component" value="Chromosome"/>
</dbReference>
<gene>
    <name evidence="2" type="ORF">GH975_10640</name>
</gene>
<dbReference type="CDD" id="cd00757">
    <property type="entry name" value="ThiF_MoeB_HesA_family"/>
    <property type="match status" value="1"/>
</dbReference>
<feature type="domain" description="THIF-type NAD/FAD binding fold" evidence="1">
    <location>
        <begin position="9"/>
        <end position="235"/>
    </location>
</feature>
<accession>A0A5Q2QGN8</accession>
<dbReference type="EMBL" id="CP045871">
    <property type="protein sequence ID" value="QGG81000.1"/>
    <property type="molecule type" value="Genomic_DNA"/>
</dbReference>
<dbReference type="Pfam" id="PF00899">
    <property type="entry name" value="ThiF"/>
    <property type="match status" value="1"/>
</dbReference>
<dbReference type="GO" id="GO:0005737">
    <property type="term" value="C:cytoplasm"/>
    <property type="evidence" value="ECO:0007669"/>
    <property type="project" value="TreeGrafter"/>
</dbReference>
<dbReference type="PANTHER" id="PTHR10953:SF102">
    <property type="entry name" value="ADENYLYLTRANSFERASE AND SULFURTRANSFERASE MOCS3"/>
    <property type="match status" value="1"/>
</dbReference>
<proteinExistence type="predicted"/>
<dbReference type="OrthoDB" id="9804286at2"/>
<dbReference type="GO" id="GO:0008641">
    <property type="term" value="F:ubiquitin-like modifier activating enzyme activity"/>
    <property type="evidence" value="ECO:0007669"/>
    <property type="project" value="InterPro"/>
</dbReference>
<protein>
    <submittedName>
        <fullName evidence="2">Molybdopterin biosynthesis protein MoeB</fullName>
    </submittedName>
</protein>
<dbReference type="GO" id="GO:0016779">
    <property type="term" value="F:nucleotidyltransferase activity"/>
    <property type="evidence" value="ECO:0007669"/>
    <property type="project" value="TreeGrafter"/>
</dbReference>
<dbReference type="Gene3D" id="3.40.50.720">
    <property type="entry name" value="NAD(P)-binding Rossmann-like Domain"/>
    <property type="match status" value="1"/>
</dbReference>
<reference evidence="2 3" key="1">
    <citation type="submission" date="2019-11" db="EMBL/GenBank/DDBJ databases">
        <authorList>
            <person name="Khan S.A."/>
            <person name="Jeon C.O."/>
            <person name="Chun B.H."/>
        </authorList>
    </citation>
    <scope>NUCLEOTIDE SEQUENCE [LARGE SCALE GENOMIC DNA]</scope>
    <source>
        <strain evidence="2 3">IMCC 1097</strain>
    </source>
</reference>
<dbReference type="AlphaFoldDB" id="A0A5Q2QGN8"/>
<evidence type="ECO:0000259" key="1">
    <source>
        <dbReference type="Pfam" id="PF00899"/>
    </source>
</evidence>
<dbReference type="GO" id="GO:0004792">
    <property type="term" value="F:thiosulfate-cyanide sulfurtransferase activity"/>
    <property type="evidence" value="ECO:0007669"/>
    <property type="project" value="TreeGrafter"/>
</dbReference>
<sequence length="242" mass="26371">MNDHQLNQFSRQILLDGWGIEAQQRVINSRVLIVGAGGLGHGLSQHLVRAGVSITLVDPDRVDLSNLSRQWFSADDVGRPKVEAAARLLSGLGSVDAQVLAFDDNNAGRFSDHDLWIDASDNLATRLCMHHAARRHRLPWIMGTALMWSGQCAAFAPGAPCFECVFGHIREPAQQCDTSGVLGPVVNQVATTQALWALSYLGAVAALPVGRLRRWDGPHGDVMDLSFTHREHCDCRSSAHNP</sequence>
<dbReference type="InterPro" id="IPR045886">
    <property type="entry name" value="ThiF/MoeB/HesA"/>
</dbReference>
<keyword evidence="3" id="KW-1185">Reference proteome</keyword>
<dbReference type="PANTHER" id="PTHR10953">
    <property type="entry name" value="UBIQUITIN-ACTIVATING ENZYME E1"/>
    <property type="match status" value="1"/>
</dbReference>
<dbReference type="KEGG" id="llp:GH975_10640"/>